<feature type="modified residue" description="4-aspartylphosphate" evidence="2">
    <location>
        <position position="54"/>
    </location>
</feature>
<organism evidence="4 5">
    <name type="scientific">Pseudoalteromonas denitrificans DSM 6059</name>
    <dbReference type="NCBI Taxonomy" id="1123010"/>
    <lineage>
        <taxon>Bacteria</taxon>
        <taxon>Pseudomonadati</taxon>
        <taxon>Pseudomonadota</taxon>
        <taxon>Gammaproteobacteria</taxon>
        <taxon>Alteromonadales</taxon>
        <taxon>Pseudoalteromonadaceae</taxon>
        <taxon>Pseudoalteromonas</taxon>
    </lineage>
</organism>
<keyword evidence="5" id="KW-1185">Reference proteome</keyword>
<dbReference type="GO" id="GO:0000160">
    <property type="term" value="P:phosphorelay signal transduction system"/>
    <property type="evidence" value="ECO:0007669"/>
    <property type="project" value="InterPro"/>
</dbReference>
<dbReference type="OrthoDB" id="9800897at2"/>
<dbReference type="PANTHER" id="PTHR44591:SF3">
    <property type="entry name" value="RESPONSE REGULATORY DOMAIN-CONTAINING PROTEIN"/>
    <property type="match status" value="1"/>
</dbReference>
<accession>A0A1I1GV98</accession>
<evidence type="ECO:0000259" key="3">
    <source>
        <dbReference type="PROSITE" id="PS50110"/>
    </source>
</evidence>
<name>A0A1I1GV98_9GAMM</name>
<evidence type="ECO:0000313" key="4">
    <source>
        <dbReference type="EMBL" id="SFC15779.1"/>
    </source>
</evidence>
<feature type="domain" description="Response regulatory" evidence="3">
    <location>
        <begin position="6"/>
        <end position="121"/>
    </location>
</feature>
<dbReference type="InterPro" id="IPR050595">
    <property type="entry name" value="Bact_response_regulator"/>
</dbReference>
<proteinExistence type="predicted"/>
<keyword evidence="1 2" id="KW-0597">Phosphoprotein</keyword>
<dbReference type="EMBL" id="FOLO01000005">
    <property type="protein sequence ID" value="SFC15779.1"/>
    <property type="molecule type" value="Genomic_DNA"/>
</dbReference>
<dbReference type="STRING" id="1123010.SAMN02745724_01052"/>
<dbReference type="InterPro" id="IPR011006">
    <property type="entry name" value="CheY-like_superfamily"/>
</dbReference>
<gene>
    <name evidence="4" type="ORF">SAMN02745724_01052</name>
</gene>
<dbReference type="InterPro" id="IPR001789">
    <property type="entry name" value="Sig_transdc_resp-reg_receiver"/>
</dbReference>
<dbReference type="PROSITE" id="PS50110">
    <property type="entry name" value="RESPONSE_REGULATORY"/>
    <property type="match status" value="1"/>
</dbReference>
<evidence type="ECO:0000256" key="2">
    <source>
        <dbReference type="PROSITE-ProRule" id="PRU00169"/>
    </source>
</evidence>
<dbReference type="Pfam" id="PF00072">
    <property type="entry name" value="Response_reg"/>
    <property type="match status" value="1"/>
</dbReference>
<sequence length="378" mass="42737">MPEQAKILVVDDSKENRTLLKLLLEDDYQIDEADCGETCLAMVKMQIPDLILLDVQMPGLSGYEVCEFLRKQKETEDLPIIFVSGLDSAEERLAGFECGGDEYVIKPVDGLDLITKVKVHLSRQNERHVQHTDDHDAMNIAMEAMTVSSELGQIVEFVKNGQDLNTSVDVGEAILRISQEFQLKTSVLVNTNMHHYFGCQIESMEAKFLEKLLDAKERILSIGIRTIIKNDHIVLLIKDMPHDDENRSGRLKDHLSVLMDIADGYLVNIISRTKMTSQRKEFIKEIIAIADKQIEKTSSKLQNYGHHSSEIMSGMLTNLEDMLFSLGLDDDQEKALMSLADHASEQLETLNKSTKDLDSELGLIVKSLNEFYHSHTDD</sequence>
<dbReference type="Proteomes" id="UP000198862">
    <property type="component" value="Unassembled WGS sequence"/>
</dbReference>
<dbReference type="AlphaFoldDB" id="A0A1I1GV98"/>
<evidence type="ECO:0000256" key="1">
    <source>
        <dbReference type="ARBA" id="ARBA00022553"/>
    </source>
</evidence>
<dbReference type="RefSeq" id="WP_091981067.1">
    <property type="nucleotide sequence ID" value="NZ_FOLO01000005.1"/>
</dbReference>
<dbReference type="Gene3D" id="3.40.50.2300">
    <property type="match status" value="1"/>
</dbReference>
<reference evidence="4 5" key="1">
    <citation type="submission" date="2016-10" db="EMBL/GenBank/DDBJ databases">
        <authorList>
            <person name="de Groot N.N."/>
        </authorList>
    </citation>
    <scope>NUCLEOTIDE SEQUENCE [LARGE SCALE GENOMIC DNA]</scope>
    <source>
        <strain evidence="4 5">DSM 6059</strain>
    </source>
</reference>
<dbReference type="PANTHER" id="PTHR44591">
    <property type="entry name" value="STRESS RESPONSE REGULATOR PROTEIN 1"/>
    <property type="match status" value="1"/>
</dbReference>
<dbReference type="SMART" id="SM00448">
    <property type="entry name" value="REC"/>
    <property type="match status" value="1"/>
</dbReference>
<protein>
    <submittedName>
        <fullName evidence="4">Response regulator receiver domain-containing protein</fullName>
    </submittedName>
</protein>
<evidence type="ECO:0000313" key="5">
    <source>
        <dbReference type="Proteomes" id="UP000198862"/>
    </source>
</evidence>
<dbReference type="SUPFAM" id="SSF52172">
    <property type="entry name" value="CheY-like"/>
    <property type="match status" value="1"/>
</dbReference>